<dbReference type="EMBL" id="JAGGKT010000006">
    <property type="protein sequence ID" value="MBP1932489.1"/>
    <property type="molecule type" value="Genomic_DNA"/>
</dbReference>
<dbReference type="PROSITE" id="PS50995">
    <property type="entry name" value="HTH_MARR_2"/>
    <property type="match status" value="1"/>
</dbReference>
<reference evidence="3 4" key="1">
    <citation type="submission" date="2021-03" db="EMBL/GenBank/DDBJ databases">
        <title>Genomic Encyclopedia of Type Strains, Phase IV (KMG-IV): sequencing the most valuable type-strain genomes for metagenomic binning, comparative biology and taxonomic classification.</title>
        <authorList>
            <person name="Goeker M."/>
        </authorList>
    </citation>
    <scope>NUCLEOTIDE SEQUENCE [LARGE SCALE GENOMIC DNA]</scope>
    <source>
        <strain evidence="3 4">DSM 24738</strain>
    </source>
</reference>
<dbReference type="InterPro" id="IPR000835">
    <property type="entry name" value="HTH_MarR-typ"/>
</dbReference>
<dbReference type="PANTHER" id="PTHR33164">
    <property type="entry name" value="TRANSCRIPTIONAL REGULATOR, MARR FAMILY"/>
    <property type="match status" value="1"/>
</dbReference>
<name>A0ABS4GQE4_9BACL</name>
<keyword evidence="4" id="KW-1185">Reference proteome</keyword>
<dbReference type="SUPFAM" id="SSF46785">
    <property type="entry name" value="Winged helix' DNA-binding domain"/>
    <property type="match status" value="1"/>
</dbReference>
<sequence>MDNGLNMRVLLNRLKKYLQILVTKDLEEFGLTAPQLFVIKQIYHEPKTIGQISKALGLSYSTVSGIVDRLERESFVRRIRDERDRRVVWIEKAEKLDEIQNQVPYFQDDFYIQLFEGIPEDKMKQIKESLQLLVSELEKKVEEKE</sequence>
<dbReference type="SMART" id="SM00347">
    <property type="entry name" value="HTH_MARR"/>
    <property type="match status" value="1"/>
</dbReference>
<dbReference type="PRINTS" id="PR00598">
    <property type="entry name" value="HTHMARR"/>
</dbReference>
<dbReference type="Gene3D" id="1.10.10.10">
    <property type="entry name" value="Winged helix-like DNA-binding domain superfamily/Winged helix DNA-binding domain"/>
    <property type="match status" value="1"/>
</dbReference>
<dbReference type="InterPro" id="IPR011991">
    <property type="entry name" value="ArsR-like_HTH"/>
</dbReference>
<organism evidence="3 4">
    <name type="scientific">Ammoniphilus resinae</name>
    <dbReference type="NCBI Taxonomy" id="861532"/>
    <lineage>
        <taxon>Bacteria</taxon>
        <taxon>Bacillati</taxon>
        <taxon>Bacillota</taxon>
        <taxon>Bacilli</taxon>
        <taxon>Bacillales</taxon>
        <taxon>Paenibacillaceae</taxon>
        <taxon>Aneurinibacillus group</taxon>
        <taxon>Ammoniphilus</taxon>
    </lineage>
</organism>
<feature type="domain" description="HTH marR-type" evidence="2">
    <location>
        <begin position="1"/>
        <end position="135"/>
    </location>
</feature>
<dbReference type="Pfam" id="PF01047">
    <property type="entry name" value="MarR"/>
    <property type="match status" value="1"/>
</dbReference>
<evidence type="ECO:0000313" key="3">
    <source>
        <dbReference type="EMBL" id="MBP1932489.1"/>
    </source>
</evidence>
<dbReference type="PANTHER" id="PTHR33164:SF89">
    <property type="entry name" value="MARR FAMILY REGULATORY PROTEIN"/>
    <property type="match status" value="1"/>
</dbReference>
<evidence type="ECO:0000256" key="1">
    <source>
        <dbReference type="ARBA" id="ARBA00023125"/>
    </source>
</evidence>
<dbReference type="InterPro" id="IPR036390">
    <property type="entry name" value="WH_DNA-bd_sf"/>
</dbReference>
<protein>
    <submittedName>
        <fullName evidence="3">DNA-binding MarR family transcriptional regulator</fullName>
    </submittedName>
</protein>
<proteinExistence type="predicted"/>
<evidence type="ECO:0000259" key="2">
    <source>
        <dbReference type="PROSITE" id="PS50995"/>
    </source>
</evidence>
<dbReference type="RefSeq" id="WP_209810526.1">
    <property type="nucleotide sequence ID" value="NZ_JAGGKT010000006.1"/>
</dbReference>
<dbReference type="CDD" id="cd00090">
    <property type="entry name" value="HTH_ARSR"/>
    <property type="match status" value="1"/>
</dbReference>
<dbReference type="InterPro" id="IPR036388">
    <property type="entry name" value="WH-like_DNA-bd_sf"/>
</dbReference>
<dbReference type="Proteomes" id="UP001519343">
    <property type="component" value="Unassembled WGS sequence"/>
</dbReference>
<dbReference type="InterPro" id="IPR039422">
    <property type="entry name" value="MarR/SlyA-like"/>
</dbReference>
<gene>
    <name evidence="3" type="ORF">J2Z37_002490</name>
</gene>
<evidence type="ECO:0000313" key="4">
    <source>
        <dbReference type="Proteomes" id="UP001519343"/>
    </source>
</evidence>
<keyword evidence="1 3" id="KW-0238">DNA-binding</keyword>
<accession>A0ABS4GQE4</accession>
<comment type="caution">
    <text evidence="3">The sequence shown here is derived from an EMBL/GenBank/DDBJ whole genome shotgun (WGS) entry which is preliminary data.</text>
</comment>
<dbReference type="GO" id="GO:0003677">
    <property type="term" value="F:DNA binding"/>
    <property type="evidence" value="ECO:0007669"/>
    <property type="project" value="UniProtKB-KW"/>
</dbReference>